<evidence type="ECO:0000313" key="2">
    <source>
        <dbReference type="EMBL" id="TFK26313.1"/>
    </source>
</evidence>
<feature type="region of interest" description="Disordered" evidence="1">
    <location>
        <begin position="67"/>
        <end position="88"/>
    </location>
</feature>
<keyword evidence="3" id="KW-1185">Reference proteome</keyword>
<evidence type="ECO:0000313" key="3">
    <source>
        <dbReference type="Proteomes" id="UP000307440"/>
    </source>
</evidence>
<feature type="compositionally biased region" description="Basic and acidic residues" evidence="1">
    <location>
        <begin position="7"/>
        <end position="28"/>
    </location>
</feature>
<proteinExistence type="predicted"/>
<protein>
    <submittedName>
        <fullName evidence="2">Uncharacterized protein</fullName>
    </submittedName>
</protein>
<dbReference type="AlphaFoldDB" id="A0A5C3L1A3"/>
<sequence>MSGCPEPLERIFREVEEESERRAEAESHRAAELEKLLGDAAVDKKIKARRRGSISISRLGQLTLTEDPFSAKSPKGPPTPNNFSSIASSSPFYQNQIANASTSSVASGASAFSNDNAHTEDSAQVIQIQQIPSRMSSIHKIIPRRLSRARSTSVIPNADNIIDIGVSIQETTVHSSASTEEGVTETPSRRVSVSASHSLRGQSSRSRLSNAGSSSPPSVINNTNNTSGNWFSRTRAFTQKLVKKSKTFDQQKQGQLPMAQVDSAYHP</sequence>
<feature type="region of interest" description="Disordered" evidence="1">
    <location>
        <begin position="1"/>
        <end position="28"/>
    </location>
</feature>
<gene>
    <name evidence="2" type="ORF">FA15DRAFT_693250</name>
</gene>
<feature type="compositionally biased region" description="Polar residues" evidence="1">
    <location>
        <begin position="219"/>
        <end position="232"/>
    </location>
</feature>
<feature type="region of interest" description="Disordered" evidence="1">
    <location>
        <begin position="244"/>
        <end position="267"/>
    </location>
</feature>
<dbReference type="OrthoDB" id="3191896at2759"/>
<dbReference type="Proteomes" id="UP000307440">
    <property type="component" value="Unassembled WGS sequence"/>
</dbReference>
<evidence type="ECO:0000256" key="1">
    <source>
        <dbReference type="SAM" id="MobiDB-lite"/>
    </source>
</evidence>
<dbReference type="EMBL" id="ML210176">
    <property type="protein sequence ID" value="TFK26313.1"/>
    <property type="molecule type" value="Genomic_DNA"/>
</dbReference>
<name>A0A5C3L1A3_COPMA</name>
<feature type="compositionally biased region" description="Polar residues" evidence="1">
    <location>
        <begin position="173"/>
        <end position="193"/>
    </location>
</feature>
<accession>A0A5C3L1A3</accession>
<reference evidence="2 3" key="1">
    <citation type="journal article" date="2019" name="Nat. Ecol. Evol.">
        <title>Megaphylogeny resolves global patterns of mushroom evolution.</title>
        <authorList>
            <person name="Varga T."/>
            <person name="Krizsan K."/>
            <person name="Foldi C."/>
            <person name="Dima B."/>
            <person name="Sanchez-Garcia M."/>
            <person name="Sanchez-Ramirez S."/>
            <person name="Szollosi G.J."/>
            <person name="Szarkandi J.G."/>
            <person name="Papp V."/>
            <person name="Albert L."/>
            <person name="Andreopoulos W."/>
            <person name="Angelini C."/>
            <person name="Antonin V."/>
            <person name="Barry K.W."/>
            <person name="Bougher N.L."/>
            <person name="Buchanan P."/>
            <person name="Buyck B."/>
            <person name="Bense V."/>
            <person name="Catcheside P."/>
            <person name="Chovatia M."/>
            <person name="Cooper J."/>
            <person name="Damon W."/>
            <person name="Desjardin D."/>
            <person name="Finy P."/>
            <person name="Geml J."/>
            <person name="Haridas S."/>
            <person name="Hughes K."/>
            <person name="Justo A."/>
            <person name="Karasinski D."/>
            <person name="Kautmanova I."/>
            <person name="Kiss B."/>
            <person name="Kocsube S."/>
            <person name="Kotiranta H."/>
            <person name="LaButti K.M."/>
            <person name="Lechner B.E."/>
            <person name="Liimatainen K."/>
            <person name="Lipzen A."/>
            <person name="Lukacs Z."/>
            <person name="Mihaltcheva S."/>
            <person name="Morgado L.N."/>
            <person name="Niskanen T."/>
            <person name="Noordeloos M.E."/>
            <person name="Ohm R.A."/>
            <person name="Ortiz-Santana B."/>
            <person name="Ovrebo C."/>
            <person name="Racz N."/>
            <person name="Riley R."/>
            <person name="Savchenko A."/>
            <person name="Shiryaev A."/>
            <person name="Soop K."/>
            <person name="Spirin V."/>
            <person name="Szebenyi C."/>
            <person name="Tomsovsky M."/>
            <person name="Tulloss R.E."/>
            <person name="Uehling J."/>
            <person name="Grigoriev I.V."/>
            <person name="Vagvolgyi C."/>
            <person name="Papp T."/>
            <person name="Martin F.M."/>
            <person name="Miettinen O."/>
            <person name="Hibbett D.S."/>
            <person name="Nagy L.G."/>
        </authorList>
    </citation>
    <scope>NUCLEOTIDE SEQUENCE [LARGE SCALE GENOMIC DNA]</scope>
    <source>
        <strain evidence="2 3">CBS 121175</strain>
    </source>
</reference>
<feature type="compositionally biased region" description="Low complexity" evidence="1">
    <location>
        <begin position="194"/>
        <end position="218"/>
    </location>
</feature>
<dbReference type="STRING" id="230819.A0A5C3L1A3"/>
<feature type="region of interest" description="Disordered" evidence="1">
    <location>
        <begin position="173"/>
        <end position="232"/>
    </location>
</feature>
<organism evidence="2 3">
    <name type="scientific">Coprinopsis marcescibilis</name>
    <name type="common">Agaric fungus</name>
    <name type="synonym">Psathyrella marcescibilis</name>
    <dbReference type="NCBI Taxonomy" id="230819"/>
    <lineage>
        <taxon>Eukaryota</taxon>
        <taxon>Fungi</taxon>
        <taxon>Dikarya</taxon>
        <taxon>Basidiomycota</taxon>
        <taxon>Agaricomycotina</taxon>
        <taxon>Agaricomycetes</taxon>
        <taxon>Agaricomycetidae</taxon>
        <taxon>Agaricales</taxon>
        <taxon>Agaricineae</taxon>
        <taxon>Psathyrellaceae</taxon>
        <taxon>Coprinopsis</taxon>
    </lineage>
</organism>